<evidence type="ECO:0000256" key="5">
    <source>
        <dbReference type="ARBA" id="ARBA00023015"/>
    </source>
</evidence>
<keyword evidence="10" id="KW-1185">Reference proteome</keyword>
<dbReference type="EMBL" id="JAUSVB010000006">
    <property type="protein sequence ID" value="MDQ0375423.1"/>
    <property type="molecule type" value="Genomic_DNA"/>
</dbReference>
<dbReference type="SUPFAM" id="SSF46955">
    <property type="entry name" value="Putative DNA-binding domain"/>
    <property type="match status" value="1"/>
</dbReference>
<evidence type="ECO:0000256" key="4">
    <source>
        <dbReference type="ARBA" id="ARBA00023014"/>
    </source>
</evidence>
<evidence type="ECO:0000256" key="3">
    <source>
        <dbReference type="ARBA" id="ARBA00023004"/>
    </source>
</evidence>
<proteinExistence type="predicted"/>
<dbReference type="InterPro" id="IPR009061">
    <property type="entry name" value="DNA-bd_dom_put_sf"/>
</dbReference>
<name>A0ABU0EJF9_9CELL</name>
<accession>A0ABU0EJF9</accession>
<keyword evidence="7" id="KW-0804">Transcription</keyword>
<evidence type="ECO:0000256" key="2">
    <source>
        <dbReference type="ARBA" id="ARBA00022723"/>
    </source>
</evidence>
<dbReference type="InterPro" id="IPR015358">
    <property type="entry name" value="Tscrpt_reg_MerR_DNA-bd"/>
</dbReference>
<keyword evidence="2" id="KW-0479">Metal-binding</keyword>
<gene>
    <name evidence="9" type="ORF">J2X26_003761</name>
</gene>
<organism evidence="9 10">
    <name type="scientific">Cellulomonas humilata</name>
    <dbReference type="NCBI Taxonomy" id="144055"/>
    <lineage>
        <taxon>Bacteria</taxon>
        <taxon>Bacillati</taxon>
        <taxon>Actinomycetota</taxon>
        <taxon>Actinomycetes</taxon>
        <taxon>Micrococcales</taxon>
        <taxon>Cellulomonadaceae</taxon>
        <taxon>Cellulomonas</taxon>
    </lineage>
</organism>
<keyword evidence="4" id="KW-0411">Iron-sulfur</keyword>
<dbReference type="InterPro" id="IPR047057">
    <property type="entry name" value="MerR_fam"/>
</dbReference>
<evidence type="ECO:0000313" key="9">
    <source>
        <dbReference type="EMBL" id="MDQ0375423.1"/>
    </source>
</evidence>
<keyword evidence="3" id="KW-0408">Iron</keyword>
<dbReference type="RefSeq" id="WP_307494221.1">
    <property type="nucleotide sequence ID" value="NZ_JAUSVB010000006.1"/>
</dbReference>
<evidence type="ECO:0000259" key="8">
    <source>
        <dbReference type="PROSITE" id="PS50937"/>
    </source>
</evidence>
<dbReference type="Proteomes" id="UP001239626">
    <property type="component" value="Unassembled WGS sequence"/>
</dbReference>
<dbReference type="PRINTS" id="PR00040">
    <property type="entry name" value="HTHMERR"/>
</dbReference>
<dbReference type="PROSITE" id="PS50937">
    <property type="entry name" value="HTH_MERR_2"/>
    <property type="match status" value="1"/>
</dbReference>
<protein>
    <submittedName>
        <fullName evidence="9">MerR family redox-sensitive transcriptional activator SoxR</fullName>
    </submittedName>
</protein>
<evidence type="ECO:0000256" key="6">
    <source>
        <dbReference type="ARBA" id="ARBA00023125"/>
    </source>
</evidence>
<dbReference type="InterPro" id="IPR000551">
    <property type="entry name" value="MerR-type_HTH_dom"/>
</dbReference>
<feature type="domain" description="HTH merR-type" evidence="8">
    <location>
        <begin position="10"/>
        <end position="78"/>
    </location>
</feature>
<dbReference type="PROSITE" id="PS00552">
    <property type="entry name" value="HTH_MERR_1"/>
    <property type="match status" value="1"/>
</dbReference>
<keyword evidence="5" id="KW-0805">Transcription regulation</keyword>
<dbReference type="PANTHER" id="PTHR30204:SF0">
    <property type="entry name" value="REDOX-SENSITIVE TRANSCRIPTIONAL ACTIVATOR SOXR"/>
    <property type="match status" value="1"/>
</dbReference>
<sequence>MEPIAPDAVWLRPGQLAGRAGVAVSTLHYYESLGLISSRRTAGDRREYRRDTLRVVAFVRASQRLGISLARIKAALDDLPHDEPPTTRDWARLAREWRDDLTRRIDELTALRDNLSGCIGCGCLSLTACPTVNPRDRLAAEGPGARRHIRSVD</sequence>
<evidence type="ECO:0000256" key="1">
    <source>
        <dbReference type="ARBA" id="ARBA00022714"/>
    </source>
</evidence>
<evidence type="ECO:0000313" key="10">
    <source>
        <dbReference type="Proteomes" id="UP001239626"/>
    </source>
</evidence>
<dbReference type="PANTHER" id="PTHR30204">
    <property type="entry name" value="REDOX-CYCLING DRUG-SENSING TRANSCRIPTIONAL ACTIVATOR SOXR"/>
    <property type="match status" value="1"/>
</dbReference>
<dbReference type="Pfam" id="PF00376">
    <property type="entry name" value="MerR"/>
    <property type="match status" value="1"/>
</dbReference>
<reference evidence="9 10" key="1">
    <citation type="submission" date="2023-07" db="EMBL/GenBank/DDBJ databases">
        <title>Sorghum-associated microbial communities from plants grown in Nebraska, USA.</title>
        <authorList>
            <person name="Schachtman D."/>
        </authorList>
    </citation>
    <scope>NUCLEOTIDE SEQUENCE [LARGE SCALE GENOMIC DNA]</scope>
    <source>
        <strain evidence="9 10">BE332</strain>
    </source>
</reference>
<keyword evidence="1" id="KW-0001">2Fe-2S</keyword>
<keyword evidence="6" id="KW-0238">DNA-binding</keyword>
<dbReference type="Gene3D" id="1.10.1660.10">
    <property type="match status" value="1"/>
</dbReference>
<evidence type="ECO:0000256" key="7">
    <source>
        <dbReference type="ARBA" id="ARBA00023163"/>
    </source>
</evidence>
<dbReference type="Pfam" id="PF09278">
    <property type="entry name" value="MerR-DNA-bind"/>
    <property type="match status" value="1"/>
</dbReference>
<dbReference type="InterPro" id="IPR010211">
    <property type="entry name" value="Redox-sen_tscrpt-act_SoxR"/>
</dbReference>
<dbReference type="NCBIfam" id="TIGR01950">
    <property type="entry name" value="SoxR"/>
    <property type="match status" value="1"/>
</dbReference>
<dbReference type="SMART" id="SM00422">
    <property type="entry name" value="HTH_MERR"/>
    <property type="match status" value="1"/>
</dbReference>
<comment type="caution">
    <text evidence="9">The sequence shown here is derived from an EMBL/GenBank/DDBJ whole genome shotgun (WGS) entry which is preliminary data.</text>
</comment>